<sequence length="391" mass="42258">MRMKSSPKLIVGIILLIGLAGWAFMRLSAGGKTAVSPQMPGGAVAVKALRVAQQDIPISYEFAGKVTAKDEVKIMSKVSGNIVAKMVQGGDTVYKGQPLFKIDNKQYLSSISSARATLTKSQATLRNTQRDVERYRSLAANGAIARQTLDSYEAQAEEEMATVEANRASLQQSIEDEQDTLIVSPVDGRIDVNEVSIGQFVTAGTTTMATVSSVDPIWVQFSMSETEYIKFARLGGGTLPDTFRDNLKLIVTDGSEYNLTGRVKQIDRGIGDTTGTITLKAFFDNPQQFLLPGMFAKIVVPGEFRQGAILIPQRAVRELLDETFVTIVTADNKAASRKVKIAEKAGNMWVVAEGLAAGDCVVVEGMDKVKKDTALLVTMITPEDLLVPAKK</sequence>
<evidence type="ECO:0000259" key="7">
    <source>
        <dbReference type="Pfam" id="PF25967"/>
    </source>
</evidence>
<evidence type="ECO:0000256" key="3">
    <source>
        <dbReference type="SAM" id="Coils"/>
    </source>
</evidence>
<dbReference type="InterPro" id="IPR006143">
    <property type="entry name" value="RND_pump_MFP"/>
</dbReference>
<evidence type="ECO:0000313" key="8">
    <source>
        <dbReference type="EMBL" id="BBB92211.1"/>
    </source>
</evidence>
<keyword evidence="3" id="KW-0175">Coiled coil</keyword>
<evidence type="ECO:0000259" key="4">
    <source>
        <dbReference type="Pfam" id="PF25876"/>
    </source>
</evidence>
<dbReference type="InterPro" id="IPR058627">
    <property type="entry name" value="MdtA-like_C"/>
</dbReference>
<dbReference type="GO" id="GO:0030313">
    <property type="term" value="C:cell envelope"/>
    <property type="evidence" value="ECO:0007669"/>
    <property type="project" value="UniProtKB-SubCell"/>
</dbReference>
<dbReference type="GO" id="GO:0046677">
    <property type="term" value="P:response to antibiotic"/>
    <property type="evidence" value="ECO:0007669"/>
    <property type="project" value="TreeGrafter"/>
</dbReference>
<comment type="similarity">
    <text evidence="2">Belongs to the membrane fusion protein (MFP) (TC 8.A.1) family.</text>
</comment>
<feature type="domain" description="Multidrug resistance protein MdtA-like beta-barrel" evidence="6">
    <location>
        <begin position="216"/>
        <end position="299"/>
    </location>
</feature>
<comment type="subcellular location">
    <subcellularLocation>
        <location evidence="1">Cell envelope</location>
    </subcellularLocation>
</comment>
<evidence type="ECO:0000256" key="1">
    <source>
        <dbReference type="ARBA" id="ARBA00004196"/>
    </source>
</evidence>
<dbReference type="Gene3D" id="2.40.420.20">
    <property type="match status" value="1"/>
</dbReference>
<gene>
    <name evidence="8" type="primary">mexA</name>
    <name evidence="8" type="ORF">MAMMFC1_02896</name>
</gene>
<feature type="domain" description="Multidrug resistance protein MdtA-like alpha-helical hairpin" evidence="4">
    <location>
        <begin position="112"/>
        <end position="172"/>
    </location>
</feature>
<dbReference type="KEGG" id="mana:MAMMFC1_02896"/>
<name>A0A348AMB3_9FIRM</name>
<dbReference type="InterPro" id="IPR058625">
    <property type="entry name" value="MdtA-like_BSH"/>
</dbReference>
<keyword evidence="9" id="KW-1185">Reference proteome</keyword>
<dbReference type="Pfam" id="PF25917">
    <property type="entry name" value="BSH_RND"/>
    <property type="match status" value="1"/>
</dbReference>
<evidence type="ECO:0000259" key="6">
    <source>
        <dbReference type="Pfam" id="PF25944"/>
    </source>
</evidence>
<feature type="domain" description="Multidrug resistance protein MdtA-like barrel-sandwich hybrid" evidence="5">
    <location>
        <begin position="71"/>
        <end position="211"/>
    </location>
</feature>
<dbReference type="Pfam" id="PF25944">
    <property type="entry name" value="Beta-barrel_RND"/>
    <property type="match status" value="1"/>
</dbReference>
<dbReference type="InterPro" id="IPR058626">
    <property type="entry name" value="MdtA-like_b-barrel"/>
</dbReference>
<organism evidence="8 9">
    <name type="scientific">Methylomusa anaerophila</name>
    <dbReference type="NCBI Taxonomy" id="1930071"/>
    <lineage>
        <taxon>Bacteria</taxon>
        <taxon>Bacillati</taxon>
        <taxon>Bacillota</taxon>
        <taxon>Negativicutes</taxon>
        <taxon>Selenomonadales</taxon>
        <taxon>Sporomusaceae</taxon>
        <taxon>Methylomusa</taxon>
    </lineage>
</organism>
<feature type="coiled-coil region" evidence="3">
    <location>
        <begin position="153"/>
        <end position="180"/>
    </location>
</feature>
<dbReference type="SUPFAM" id="SSF111369">
    <property type="entry name" value="HlyD-like secretion proteins"/>
    <property type="match status" value="1"/>
</dbReference>
<feature type="domain" description="Multidrug resistance protein MdtA-like C-terminal permuted SH3" evidence="7">
    <location>
        <begin position="308"/>
        <end position="368"/>
    </location>
</feature>
<dbReference type="Gene3D" id="2.40.50.100">
    <property type="match status" value="1"/>
</dbReference>
<dbReference type="Proteomes" id="UP000276437">
    <property type="component" value="Chromosome"/>
</dbReference>
<evidence type="ECO:0000256" key="2">
    <source>
        <dbReference type="ARBA" id="ARBA00009477"/>
    </source>
</evidence>
<proteinExistence type="inferred from homology"/>
<accession>A0A348AMB3</accession>
<dbReference type="PANTHER" id="PTHR30158">
    <property type="entry name" value="ACRA/E-RELATED COMPONENT OF DRUG EFFLUX TRANSPORTER"/>
    <property type="match status" value="1"/>
</dbReference>
<dbReference type="InterPro" id="IPR058624">
    <property type="entry name" value="MdtA-like_HH"/>
</dbReference>
<dbReference type="Gene3D" id="2.40.30.170">
    <property type="match status" value="1"/>
</dbReference>
<dbReference type="AlphaFoldDB" id="A0A348AMB3"/>
<dbReference type="Pfam" id="PF25967">
    <property type="entry name" value="RND-MFP_C"/>
    <property type="match status" value="1"/>
</dbReference>
<evidence type="ECO:0000313" key="9">
    <source>
        <dbReference type="Proteomes" id="UP000276437"/>
    </source>
</evidence>
<reference evidence="8 9" key="1">
    <citation type="journal article" date="2018" name="Int. J. Syst. Evol. Microbiol.">
        <title>Methylomusa anaerophila gen. nov., sp. nov., an anaerobic methanol-utilizing bacterium isolated from a microbial fuel cell.</title>
        <authorList>
            <person name="Amano N."/>
            <person name="Yamamuro A."/>
            <person name="Miyahara M."/>
            <person name="Kouzuma A."/>
            <person name="Abe T."/>
            <person name="Watanabe K."/>
        </authorList>
    </citation>
    <scope>NUCLEOTIDE SEQUENCE [LARGE SCALE GENOMIC DNA]</scope>
    <source>
        <strain evidence="8 9">MMFC1</strain>
    </source>
</reference>
<dbReference type="GO" id="GO:0022857">
    <property type="term" value="F:transmembrane transporter activity"/>
    <property type="evidence" value="ECO:0007669"/>
    <property type="project" value="InterPro"/>
</dbReference>
<dbReference type="GO" id="GO:0005886">
    <property type="term" value="C:plasma membrane"/>
    <property type="evidence" value="ECO:0007669"/>
    <property type="project" value="TreeGrafter"/>
</dbReference>
<protein>
    <submittedName>
        <fullName evidence="8">Multidrug resistance protein MexA</fullName>
    </submittedName>
</protein>
<dbReference type="Pfam" id="PF25876">
    <property type="entry name" value="HH_MFP_RND"/>
    <property type="match status" value="1"/>
</dbReference>
<dbReference type="EMBL" id="AP018449">
    <property type="protein sequence ID" value="BBB92211.1"/>
    <property type="molecule type" value="Genomic_DNA"/>
</dbReference>
<dbReference type="Gene3D" id="1.10.287.470">
    <property type="entry name" value="Helix hairpin bin"/>
    <property type="match status" value="1"/>
</dbReference>
<dbReference type="NCBIfam" id="TIGR01730">
    <property type="entry name" value="RND_mfp"/>
    <property type="match status" value="1"/>
</dbReference>
<evidence type="ECO:0000259" key="5">
    <source>
        <dbReference type="Pfam" id="PF25917"/>
    </source>
</evidence>